<keyword evidence="2" id="KW-0805">Transcription regulation</keyword>
<dbReference type="InterPro" id="IPR050109">
    <property type="entry name" value="HTH-type_TetR-like_transc_reg"/>
</dbReference>
<dbReference type="EMBL" id="JBHSED010000065">
    <property type="protein sequence ID" value="MFC4306502.1"/>
    <property type="molecule type" value="Genomic_DNA"/>
</dbReference>
<sequence>MPKIIDHQQRKDQIAEAAWRIIRSQGLESVSVRNVAEEAGLSVGSLRHDFETQSELIVYAMTLLSSRVHERIANLSYAGSPRNHIETIIAELLPLDDVRTAEAEIWFAYAGKALTDPAIRQISQQTHEELYVGFRKMIGLLVRENLTRKDLDQEAETRRLHALVDGLVLHALTSPDKSNPQDMVRLVSLHLDELIVRGSGS</sequence>
<evidence type="ECO:0000256" key="1">
    <source>
        <dbReference type="ARBA" id="ARBA00022491"/>
    </source>
</evidence>
<dbReference type="Gene3D" id="1.10.357.10">
    <property type="entry name" value="Tetracycline Repressor, domain 2"/>
    <property type="match status" value="1"/>
</dbReference>
<feature type="DNA-binding region" description="H-T-H motif" evidence="5">
    <location>
        <begin position="31"/>
        <end position="50"/>
    </location>
</feature>
<dbReference type="PANTHER" id="PTHR30055">
    <property type="entry name" value="HTH-TYPE TRANSCRIPTIONAL REGULATOR RUTR"/>
    <property type="match status" value="1"/>
</dbReference>
<evidence type="ECO:0000313" key="8">
    <source>
        <dbReference type="Proteomes" id="UP001595755"/>
    </source>
</evidence>
<keyword evidence="8" id="KW-1185">Reference proteome</keyword>
<dbReference type="SUPFAM" id="SSF48498">
    <property type="entry name" value="Tetracyclin repressor-like, C-terminal domain"/>
    <property type="match status" value="1"/>
</dbReference>
<evidence type="ECO:0000256" key="2">
    <source>
        <dbReference type="ARBA" id="ARBA00023015"/>
    </source>
</evidence>
<dbReference type="RefSeq" id="WP_204602528.1">
    <property type="nucleotide sequence ID" value="NZ_JBHSED010000065.1"/>
</dbReference>
<dbReference type="PROSITE" id="PS50977">
    <property type="entry name" value="HTH_TETR_2"/>
    <property type="match status" value="1"/>
</dbReference>
<keyword evidence="1" id="KW-0678">Repressor</keyword>
<dbReference type="InterPro" id="IPR001647">
    <property type="entry name" value="HTH_TetR"/>
</dbReference>
<proteinExistence type="predicted"/>
<dbReference type="PANTHER" id="PTHR30055:SF226">
    <property type="entry name" value="HTH-TYPE TRANSCRIPTIONAL REGULATOR PKSA"/>
    <property type="match status" value="1"/>
</dbReference>
<reference evidence="8" key="1">
    <citation type="journal article" date="2019" name="Int. J. Syst. Evol. Microbiol.">
        <title>The Global Catalogue of Microorganisms (GCM) 10K type strain sequencing project: providing services to taxonomists for standard genome sequencing and annotation.</title>
        <authorList>
            <consortium name="The Broad Institute Genomics Platform"/>
            <consortium name="The Broad Institute Genome Sequencing Center for Infectious Disease"/>
            <person name="Wu L."/>
            <person name="Ma J."/>
        </authorList>
    </citation>
    <scope>NUCLEOTIDE SEQUENCE [LARGE SCALE GENOMIC DNA]</scope>
    <source>
        <strain evidence="8">CGMCC 4.1641</strain>
    </source>
</reference>
<dbReference type="Pfam" id="PF00440">
    <property type="entry name" value="TetR_N"/>
    <property type="match status" value="1"/>
</dbReference>
<accession>A0ABV8SGB9</accession>
<protein>
    <submittedName>
        <fullName evidence="7">TetR/AcrR family transcriptional regulator</fullName>
    </submittedName>
</protein>
<keyword evidence="4" id="KW-0804">Transcription</keyword>
<evidence type="ECO:0000256" key="3">
    <source>
        <dbReference type="ARBA" id="ARBA00023125"/>
    </source>
</evidence>
<feature type="domain" description="HTH tetR-type" evidence="6">
    <location>
        <begin position="8"/>
        <end position="68"/>
    </location>
</feature>
<keyword evidence="3 5" id="KW-0238">DNA-binding</keyword>
<dbReference type="Pfam" id="PF13977">
    <property type="entry name" value="TetR_C_6"/>
    <property type="match status" value="1"/>
</dbReference>
<evidence type="ECO:0000256" key="4">
    <source>
        <dbReference type="ARBA" id="ARBA00023163"/>
    </source>
</evidence>
<evidence type="ECO:0000313" key="7">
    <source>
        <dbReference type="EMBL" id="MFC4306502.1"/>
    </source>
</evidence>
<dbReference type="InterPro" id="IPR036271">
    <property type="entry name" value="Tet_transcr_reg_TetR-rel_C_sf"/>
</dbReference>
<organism evidence="7 8">
    <name type="scientific">Cohnella boryungensis</name>
    <dbReference type="NCBI Taxonomy" id="768479"/>
    <lineage>
        <taxon>Bacteria</taxon>
        <taxon>Bacillati</taxon>
        <taxon>Bacillota</taxon>
        <taxon>Bacilli</taxon>
        <taxon>Bacillales</taxon>
        <taxon>Paenibacillaceae</taxon>
        <taxon>Cohnella</taxon>
    </lineage>
</organism>
<name>A0ABV8SGB9_9BACL</name>
<dbReference type="Proteomes" id="UP001595755">
    <property type="component" value="Unassembled WGS sequence"/>
</dbReference>
<comment type="caution">
    <text evidence="7">The sequence shown here is derived from an EMBL/GenBank/DDBJ whole genome shotgun (WGS) entry which is preliminary data.</text>
</comment>
<evidence type="ECO:0000259" key="6">
    <source>
        <dbReference type="PROSITE" id="PS50977"/>
    </source>
</evidence>
<gene>
    <name evidence="7" type="ORF">ACFO1S_24070</name>
</gene>
<dbReference type="InterPro" id="IPR039538">
    <property type="entry name" value="BetI_C"/>
</dbReference>
<evidence type="ECO:0000256" key="5">
    <source>
        <dbReference type="PROSITE-ProRule" id="PRU00335"/>
    </source>
</evidence>
<dbReference type="InterPro" id="IPR009057">
    <property type="entry name" value="Homeodomain-like_sf"/>
</dbReference>
<dbReference type="SUPFAM" id="SSF46689">
    <property type="entry name" value="Homeodomain-like"/>
    <property type="match status" value="1"/>
</dbReference>